<feature type="region of interest" description="Disordered" evidence="1">
    <location>
        <begin position="25"/>
        <end position="44"/>
    </location>
</feature>
<organism evidence="2 3">
    <name type="scientific">Streptomyces yanii</name>
    <dbReference type="NCBI Taxonomy" id="78510"/>
    <lineage>
        <taxon>Bacteria</taxon>
        <taxon>Bacillati</taxon>
        <taxon>Actinomycetota</taxon>
        <taxon>Actinomycetes</taxon>
        <taxon>Kitasatosporales</taxon>
        <taxon>Streptomycetaceae</taxon>
        <taxon>Streptomyces</taxon>
    </lineage>
</organism>
<keyword evidence="3" id="KW-1185">Reference proteome</keyword>
<gene>
    <name evidence="2" type="ORF">ACFFTL_29130</name>
</gene>
<dbReference type="RefSeq" id="WP_345518380.1">
    <property type="nucleotide sequence ID" value="NZ_BAAAXD010000045.1"/>
</dbReference>
<dbReference type="Proteomes" id="UP001589710">
    <property type="component" value="Unassembled WGS sequence"/>
</dbReference>
<dbReference type="EMBL" id="JBHMCG010000127">
    <property type="protein sequence ID" value="MFB9576238.1"/>
    <property type="molecule type" value="Genomic_DNA"/>
</dbReference>
<dbReference type="Pfam" id="PF10944">
    <property type="entry name" value="DUF2630"/>
    <property type="match status" value="1"/>
</dbReference>
<feature type="compositionally biased region" description="Basic and acidic residues" evidence="1">
    <location>
        <begin position="34"/>
        <end position="44"/>
    </location>
</feature>
<evidence type="ECO:0000256" key="1">
    <source>
        <dbReference type="SAM" id="MobiDB-lite"/>
    </source>
</evidence>
<reference evidence="2 3" key="1">
    <citation type="submission" date="2024-09" db="EMBL/GenBank/DDBJ databases">
        <authorList>
            <person name="Sun Q."/>
            <person name="Mori K."/>
        </authorList>
    </citation>
    <scope>NUCLEOTIDE SEQUENCE [LARGE SCALE GENOMIC DNA]</scope>
    <source>
        <strain evidence="2 3">JCM 3331</strain>
    </source>
</reference>
<dbReference type="InterPro" id="IPR020311">
    <property type="entry name" value="Uncharacterised_Rv0898c"/>
</dbReference>
<comment type="caution">
    <text evidence="2">The sequence shown here is derived from an EMBL/GenBank/DDBJ whole genome shotgun (WGS) entry which is preliminary data.</text>
</comment>
<evidence type="ECO:0000313" key="3">
    <source>
        <dbReference type="Proteomes" id="UP001589710"/>
    </source>
</evidence>
<accession>A0ABV5RED4</accession>
<sequence length="44" mass="5096">MRTVEVQLDQCWELLRQRRALSEFGDDPNAARIRPADEAEGHQS</sequence>
<protein>
    <submittedName>
        <fullName evidence="2">DUF2630 family protein</fullName>
    </submittedName>
</protein>
<evidence type="ECO:0000313" key="2">
    <source>
        <dbReference type="EMBL" id="MFB9576238.1"/>
    </source>
</evidence>
<name>A0ABV5RED4_9ACTN</name>
<proteinExistence type="predicted"/>